<gene>
    <name evidence="6" type="ORF">FNT36_12295</name>
</gene>
<evidence type="ECO:0000256" key="1">
    <source>
        <dbReference type="ARBA" id="ARBA00006484"/>
    </source>
</evidence>
<dbReference type="InterPro" id="IPR057326">
    <property type="entry name" value="KR_dom"/>
</dbReference>
<dbReference type="SMART" id="SM00822">
    <property type="entry name" value="PKS_KR"/>
    <property type="match status" value="1"/>
</dbReference>
<dbReference type="AlphaFoldDB" id="A0A558BUR0"/>
<dbReference type="GO" id="GO:0016616">
    <property type="term" value="F:oxidoreductase activity, acting on the CH-OH group of donors, NAD or NADP as acceptor"/>
    <property type="evidence" value="ECO:0007669"/>
    <property type="project" value="InterPro"/>
</dbReference>
<keyword evidence="3" id="KW-0560">Oxidoreductase</keyword>
<protein>
    <submittedName>
        <fullName evidence="6">SDR family oxidoreductase</fullName>
    </submittedName>
</protein>
<evidence type="ECO:0000259" key="5">
    <source>
        <dbReference type="SMART" id="SM00822"/>
    </source>
</evidence>
<comment type="similarity">
    <text evidence="1 4">Belongs to the short-chain dehydrogenases/reductases (SDR) family.</text>
</comment>
<keyword evidence="7" id="KW-1185">Reference proteome</keyword>
<dbReference type="PRINTS" id="PR00081">
    <property type="entry name" value="GDHRDH"/>
</dbReference>
<dbReference type="InterPro" id="IPR020904">
    <property type="entry name" value="Sc_DH/Rdtase_CS"/>
</dbReference>
<reference evidence="6 7" key="1">
    <citation type="submission" date="2019-07" db="EMBL/GenBank/DDBJ databases">
        <title>Hymenobacter sp. straun FUR1 Genome sequencing and assembly.</title>
        <authorList>
            <person name="Chhetri G."/>
        </authorList>
    </citation>
    <scope>NUCLEOTIDE SEQUENCE [LARGE SCALE GENOMIC DNA]</scope>
    <source>
        <strain evidence="6 7">Fur1</strain>
    </source>
</reference>
<proteinExistence type="inferred from homology"/>
<dbReference type="PROSITE" id="PS00061">
    <property type="entry name" value="ADH_SHORT"/>
    <property type="match status" value="1"/>
</dbReference>
<dbReference type="InterPro" id="IPR002347">
    <property type="entry name" value="SDR_fam"/>
</dbReference>
<dbReference type="PANTHER" id="PTHR43490">
    <property type="entry name" value="(+)-NEOMENTHOL DEHYDROGENASE"/>
    <property type="match status" value="1"/>
</dbReference>
<dbReference type="Gene3D" id="3.40.50.720">
    <property type="entry name" value="NAD(P)-binding Rossmann-like Domain"/>
    <property type="match status" value="1"/>
</dbReference>
<organism evidence="6 7">
    <name type="scientific">Hymenobacter setariae</name>
    <dbReference type="NCBI Taxonomy" id="2594794"/>
    <lineage>
        <taxon>Bacteria</taxon>
        <taxon>Pseudomonadati</taxon>
        <taxon>Bacteroidota</taxon>
        <taxon>Cytophagia</taxon>
        <taxon>Cytophagales</taxon>
        <taxon>Hymenobacteraceae</taxon>
        <taxon>Hymenobacter</taxon>
    </lineage>
</organism>
<dbReference type="PRINTS" id="PR00080">
    <property type="entry name" value="SDRFAMILY"/>
</dbReference>
<dbReference type="Pfam" id="PF00106">
    <property type="entry name" value="adh_short"/>
    <property type="match status" value="1"/>
</dbReference>
<dbReference type="InterPro" id="IPR036291">
    <property type="entry name" value="NAD(P)-bd_dom_sf"/>
</dbReference>
<keyword evidence="2" id="KW-0521">NADP</keyword>
<dbReference type="PANTHER" id="PTHR43490:SF99">
    <property type="entry name" value="SHORT-CHAIN DEHYDROGENASE_REDUCTASE"/>
    <property type="match status" value="1"/>
</dbReference>
<dbReference type="RefSeq" id="WP_144847992.1">
    <property type="nucleotide sequence ID" value="NZ_VMRJ01000003.1"/>
</dbReference>
<evidence type="ECO:0000313" key="6">
    <source>
        <dbReference type="EMBL" id="TVT40258.1"/>
    </source>
</evidence>
<evidence type="ECO:0000256" key="4">
    <source>
        <dbReference type="RuleBase" id="RU000363"/>
    </source>
</evidence>
<evidence type="ECO:0000313" key="7">
    <source>
        <dbReference type="Proteomes" id="UP000317624"/>
    </source>
</evidence>
<dbReference type="Proteomes" id="UP000317624">
    <property type="component" value="Unassembled WGS sequence"/>
</dbReference>
<accession>A0A558BUR0</accession>
<dbReference type="OrthoDB" id="9785826at2"/>
<comment type="caution">
    <text evidence="6">The sequence shown here is derived from an EMBL/GenBank/DDBJ whole genome shotgun (WGS) entry which is preliminary data.</text>
</comment>
<feature type="domain" description="Ketoreductase" evidence="5">
    <location>
        <begin position="7"/>
        <end position="159"/>
    </location>
</feature>
<evidence type="ECO:0000256" key="3">
    <source>
        <dbReference type="ARBA" id="ARBA00023002"/>
    </source>
</evidence>
<name>A0A558BUR0_9BACT</name>
<dbReference type="SUPFAM" id="SSF51735">
    <property type="entry name" value="NAD(P)-binding Rossmann-fold domains"/>
    <property type="match status" value="1"/>
</dbReference>
<evidence type="ECO:0000256" key="2">
    <source>
        <dbReference type="ARBA" id="ARBA00022857"/>
    </source>
</evidence>
<dbReference type="InterPro" id="IPR045313">
    <property type="entry name" value="CBR1-like"/>
</dbReference>
<dbReference type="CDD" id="cd05324">
    <property type="entry name" value="carb_red_PTCR-like_SDR_c"/>
    <property type="match status" value="1"/>
</dbReference>
<sequence>MENHSKKVALITGANKGLGLEIARQLAQQGVAVVLGARQGKAEEPAAALRGQGLDARAVELDVTNDADIAALPGFLQDTFGRLDILINNAGVQLDTGFETSPDTLRQTYEANVIGPYAITQALLPLLHQAPAGRIVNQSSILGSLATISAGQGGSWATPGYTSSKAALNMLTVVLAQHLADSPIKVNAAHPGWVKTDLGGAGAPLDVREGARTAVRLALLPADGPTGGYFHNEEQLPW</sequence>
<dbReference type="EMBL" id="VMRJ01000003">
    <property type="protein sequence ID" value="TVT40258.1"/>
    <property type="molecule type" value="Genomic_DNA"/>
</dbReference>